<accession>A0A0A9D0I1</accession>
<dbReference type="AlphaFoldDB" id="A0A0A9D0I1"/>
<keyword evidence="1" id="KW-0732">Signal</keyword>
<feature type="chain" id="PRO_5002061025" evidence="1">
    <location>
        <begin position="19"/>
        <end position="71"/>
    </location>
</feature>
<feature type="signal peptide" evidence="1">
    <location>
        <begin position="1"/>
        <end position="18"/>
    </location>
</feature>
<organism evidence="2">
    <name type="scientific">Arundo donax</name>
    <name type="common">Giant reed</name>
    <name type="synonym">Donax arundinaceus</name>
    <dbReference type="NCBI Taxonomy" id="35708"/>
    <lineage>
        <taxon>Eukaryota</taxon>
        <taxon>Viridiplantae</taxon>
        <taxon>Streptophyta</taxon>
        <taxon>Embryophyta</taxon>
        <taxon>Tracheophyta</taxon>
        <taxon>Spermatophyta</taxon>
        <taxon>Magnoliopsida</taxon>
        <taxon>Liliopsida</taxon>
        <taxon>Poales</taxon>
        <taxon>Poaceae</taxon>
        <taxon>PACMAD clade</taxon>
        <taxon>Arundinoideae</taxon>
        <taxon>Arundineae</taxon>
        <taxon>Arundo</taxon>
    </lineage>
</organism>
<reference evidence="2" key="2">
    <citation type="journal article" date="2015" name="Data Brief">
        <title>Shoot transcriptome of the giant reed, Arundo donax.</title>
        <authorList>
            <person name="Barrero R.A."/>
            <person name="Guerrero F.D."/>
            <person name="Moolhuijzen P."/>
            <person name="Goolsby J.A."/>
            <person name="Tidwell J."/>
            <person name="Bellgard S.E."/>
            <person name="Bellgard M.I."/>
        </authorList>
    </citation>
    <scope>NUCLEOTIDE SEQUENCE</scope>
    <source>
        <tissue evidence="2">Shoot tissue taken approximately 20 cm above the soil surface</tissue>
    </source>
</reference>
<proteinExistence type="predicted"/>
<evidence type="ECO:0000313" key="2">
    <source>
        <dbReference type="EMBL" id="JAD77252.1"/>
    </source>
</evidence>
<dbReference type="EMBL" id="GBRH01220643">
    <property type="protein sequence ID" value="JAD77252.1"/>
    <property type="molecule type" value="Transcribed_RNA"/>
</dbReference>
<reference evidence="2" key="1">
    <citation type="submission" date="2014-09" db="EMBL/GenBank/DDBJ databases">
        <authorList>
            <person name="Magalhaes I.L.F."/>
            <person name="Oliveira U."/>
            <person name="Santos F.R."/>
            <person name="Vidigal T.H.D.A."/>
            <person name="Brescovit A.D."/>
            <person name="Santos A.J."/>
        </authorList>
    </citation>
    <scope>NUCLEOTIDE SEQUENCE</scope>
    <source>
        <tissue evidence="2">Shoot tissue taken approximately 20 cm above the soil surface</tissue>
    </source>
</reference>
<protein>
    <submittedName>
        <fullName evidence="2">Uncharacterized protein</fullName>
    </submittedName>
</protein>
<sequence>MSLTLSFIVAESFAAAQALLIRRIKDESSSLALAKLLILSQASSSDEEFSISSNFDSADSMSNCSSVQSYA</sequence>
<evidence type="ECO:0000256" key="1">
    <source>
        <dbReference type="SAM" id="SignalP"/>
    </source>
</evidence>
<name>A0A0A9D0I1_ARUDO</name>